<feature type="domain" description="Fumarate lyase N-terminal" evidence="4">
    <location>
        <begin position="64"/>
        <end position="270"/>
    </location>
</feature>
<dbReference type="Gene3D" id="1.20.200.10">
    <property type="entry name" value="Fumarase/aspartase (Central domain)"/>
    <property type="match status" value="1"/>
</dbReference>
<evidence type="ECO:0000256" key="2">
    <source>
        <dbReference type="ARBA" id="ARBA00034772"/>
    </source>
</evidence>
<dbReference type="EMBL" id="FNET01000001">
    <property type="protein sequence ID" value="SDI90844.1"/>
    <property type="molecule type" value="Genomic_DNA"/>
</dbReference>
<reference evidence="6" key="1">
    <citation type="submission" date="2016-10" db="EMBL/GenBank/DDBJ databases">
        <authorList>
            <person name="Varghese N."/>
            <person name="Submissions S."/>
        </authorList>
    </citation>
    <scope>NUCLEOTIDE SEQUENCE [LARGE SCALE GENOMIC DNA]</scope>
    <source>
        <strain evidence="6">DSM 44796</strain>
    </source>
</reference>
<dbReference type="PANTHER" id="PTHR43172:SF2">
    <property type="entry name" value="ADENYLOSUCCINATE LYASE C-TERMINAL DOMAIN-CONTAINING PROTEIN"/>
    <property type="match status" value="1"/>
</dbReference>
<dbReference type="SUPFAM" id="SSF48557">
    <property type="entry name" value="L-aspartase-like"/>
    <property type="match status" value="1"/>
</dbReference>
<dbReference type="PROSITE" id="PS00163">
    <property type="entry name" value="FUMARATE_LYASES"/>
    <property type="match status" value="1"/>
</dbReference>
<dbReference type="PRINTS" id="PR00149">
    <property type="entry name" value="FUMRATELYASE"/>
</dbReference>
<name>A0A1G8PEB4_9PSEU</name>
<evidence type="ECO:0000256" key="1">
    <source>
        <dbReference type="ARBA" id="ARBA00023239"/>
    </source>
</evidence>
<feature type="region of interest" description="Disordered" evidence="3">
    <location>
        <begin position="497"/>
        <end position="524"/>
    </location>
</feature>
<keyword evidence="1 5" id="KW-0456">Lyase</keyword>
<evidence type="ECO:0000313" key="5">
    <source>
        <dbReference type="EMBL" id="SDI90844.1"/>
    </source>
</evidence>
<accession>A0A1G8PEB4</accession>
<dbReference type="AlphaFoldDB" id="A0A1G8PEB4"/>
<protein>
    <submittedName>
        <fullName evidence="5">Adenylosuccinate lyase</fullName>
    </submittedName>
</protein>
<sequence>MLPGSHRAAGLVDDAALVRAMLEVEVAWARVLGTSLSLGDWVPSLDPAEVEAAGNPVLPLVNALRARVSGTVHTGLTSQDVLDSALMLLARGALERMSADLDRIAGALAGLADEHRSSVMAGRTLTQHAVPITFGLKAARWLVGVLDAIDELDVVAVALPVQCGGAAGTMSRVPDPVAAASAFAGHLGLVWPGMPWHTYRAPITRLGDAVVRCCDALGVMAADLLTLGRPEIGEVREGFVAGRGGSSTMPHKRNPVLSVLVNSAALRAPGLGAQLHLCAARAVDERPDGAWHAEWPALRALLELAVVAASQAAELVEGLEVRADVMARRAAEAAPDLLAERGGGADSGLFAERGGGADPDLLAESGGGTDPDLLAERGGGTDSGLLAERGGGMDSGLLAERGGGMDSDLLAERSGGTDSGLLAERGGGTDPGLLAERGGGTAPDLLAERGGGMDSALLAERGGGTDSDPLAERSGGTDPASYLGAAEVFVDEALRRNRSRLAPSGGARRPPLQSSQRGLTENDD</sequence>
<comment type="similarity">
    <text evidence="2">Belongs to the class-II fumarase/aspartase family.</text>
</comment>
<dbReference type="InterPro" id="IPR008948">
    <property type="entry name" value="L-Aspartase-like"/>
</dbReference>
<evidence type="ECO:0000313" key="6">
    <source>
        <dbReference type="Proteomes" id="UP000199682"/>
    </source>
</evidence>
<gene>
    <name evidence="5" type="ORF">SAMN04488074_1017</name>
</gene>
<dbReference type="RefSeq" id="WP_256334339.1">
    <property type="nucleotide sequence ID" value="NZ_FNET01000001.1"/>
</dbReference>
<dbReference type="GO" id="GO:0016829">
    <property type="term" value="F:lyase activity"/>
    <property type="evidence" value="ECO:0007669"/>
    <property type="project" value="UniProtKB-KW"/>
</dbReference>
<dbReference type="Pfam" id="PF00206">
    <property type="entry name" value="Lyase_1"/>
    <property type="match status" value="1"/>
</dbReference>
<dbReference type="InterPro" id="IPR020557">
    <property type="entry name" value="Fumarate_lyase_CS"/>
</dbReference>
<feature type="compositionally biased region" description="Polar residues" evidence="3">
    <location>
        <begin position="512"/>
        <end position="524"/>
    </location>
</feature>
<evidence type="ECO:0000256" key="3">
    <source>
        <dbReference type="SAM" id="MobiDB-lite"/>
    </source>
</evidence>
<dbReference type="InterPro" id="IPR022761">
    <property type="entry name" value="Fumarate_lyase_N"/>
</dbReference>
<evidence type="ECO:0000259" key="4">
    <source>
        <dbReference type="Pfam" id="PF00206"/>
    </source>
</evidence>
<feature type="region of interest" description="Disordered" evidence="3">
    <location>
        <begin position="349"/>
        <end position="482"/>
    </location>
</feature>
<dbReference type="InterPro" id="IPR000362">
    <property type="entry name" value="Fumarate_lyase_fam"/>
</dbReference>
<dbReference type="PRINTS" id="PR00145">
    <property type="entry name" value="ARGSUCLYASE"/>
</dbReference>
<proteinExistence type="inferred from homology"/>
<dbReference type="Proteomes" id="UP000199682">
    <property type="component" value="Unassembled WGS sequence"/>
</dbReference>
<organism evidence="5 6">
    <name type="scientific">Lentzea albidocapillata subsp. violacea</name>
    <dbReference type="NCBI Taxonomy" id="128104"/>
    <lineage>
        <taxon>Bacteria</taxon>
        <taxon>Bacillati</taxon>
        <taxon>Actinomycetota</taxon>
        <taxon>Actinomycetes</taxon>
        <taxon>Pseudonocardiales</taxon>
        <taxon>Pseudonocardiaceae</taxon>
        <taxon>Lentzea</taxon>
    </lineage>
</organism>
<dbReference type="PANTHER" id="PTHR43172">
    <property type="entry name" value="ADENYLOSUCCINATE LYASE"/>
    <property type="match status" value="1"/>
</dbReference>